<protein>
    <submittedName>
        <fullName evidence="3">Class A beta-lactamase-related serine hydrolase</fullName>
    </submittedName>
</protein>
<accession>A0AA97FHX9</accession>
<dbReference type="Gene3D" id="3.40.710.10">
    <property type="entry name" value="DD-peptidase/beta-lactamase superfamily"/>
    <property type="match status" value="1"/>
</dbReference>
<evidence type="ECO:0000313" key="3">
    <source>
        <dbReference type="EMBL" id="WOF22998.1"/>
    </source>
</evidence>
<evidence type="ECO:0000259" key="2">
    <source>
        <dbReference type="Pfam" id="PF13354"/>
    </source>
</evidence>
<reference evidence="3 4" key="1">
    <citation type="submission" date="2023-02" db="EMBL/GenBank/DDBJ databases">
        <title>Microbacterium betulae sp. nov., isolated from birch wood.</title>
        <authorList>
            <person name="Pasciak M."/>
            <person name="Pawlik K.J."/>
            <person name="Martynowski D."/>
            <person name="Laczmanski L."/>
            <person name="Ciekot J."/>
            <person name="Szponar B."/>
            <person name="Wojcik-Fatla A."/>
            <person name="Mackiewicz B."/>
            <person name="Farian E."/>
            <person name="Cholewa G."/>
            <person name="Cholewa A."/>
            <person name="Dutkiewicz J."/>
        </authorList>
    </citation>
    <scope>NUCLEOTIDE SEQUENCE [LARGE SCALE GENOMIC DNA]</scope>
    <source>
        <strain evidence="3 4">AB</strain>
    </source>
</reference>
<keyword evidence="3" id="KW-0378">Hydrolase</keyword>
<feature type="domain" description="Beta-lactamase class A catalytic" evidence="2">
    <location>
        <begin position="51"/>
        <end position="273"/>
    </location>
</feature>
<feature type="region of interest" description="Disordered" evidence="1">
    <location>
        <begin position="1"/>
        <end position="23"/>
    </location>
</feature>
<dbReference type="Pfam" id="PF13354">
    <property type="entry name" value="Beta-lactamase2"/>
    <property type="match status" value="1"/>
</dbReference>
<dbReference type="GO" id="GO:0008800">
    <property type="term" value="F:beta-lactamase activity"/>
    <property type="evidence" value="ECO:0007669"/>
    <property type="project" value="InterPro"/>
</dbReference>
<dbReference type="KEGG" id="mbet:N8K70_16630"/>
<dbReference type="Proteomes" id="UP001305498">
    <property type="component" value="Chromosome"/>
</dbReference>
<evidence type="ECO:0000313" key="4">
    <source>
        <dbReference type="Proteomes" id="UP001305498"/>
    </source>
</evidence>
<dbReference type="InterPro" id="IPR045155">
    <property type="entry name" value="Beta-lactam_cat"/>
</dbReference>
<dbReference type="RefSeq" id="WP_317139469.1">
    <property type="nucleotide sequence ID" value="NZ_CP118157.1"/>
</dbReference>
<dbReference type="SUPFAM" id="SSF56601">
    <property type="entry name" value="beta-lactamase/transpeptidase-like"/>
    <property type="match status" value="1"/>
</dbReference>
<proteinExistence type="predicted"/>
<dbReference type="EMBL" id="CP118157">
    <property type="protein sequence ID" value="WOF22998.1"/>
    <property type="molecule type" value="Genomic_DNA"/>
</dbReference>
<feature type="compositionally biased region" description="Basic residues" evidence="1">
    <location>
        <begin position="14"/>
        <end position="23"/>
    </location>
</feature>
<gene>
    <name evidence="3" type="ORF">N8K70_16630</name>
</gene>
<name>A0AA97FHX9_9MICO</name>
<evidence type="ECO:0000256" key="1">
    <source>
        <dbReference type="SAM" id="MobiDB-lite"/>
    </source>
</evidence>
<organism evidence="3 4">
    <name type="scientific">Microbacterium betulae</name>
    <dbReference type="NCBI Taxonomy" id="2981139"/>
    <lineage>
        <taxon>Bacteria</taxon>
        <taxon>Bacillati</taxon>
        <taxon>Actinomycetota</taxon>
        <taxon>Actinomycetes</taxon>
        <taxon>Micrococcales</taxon>
        <taxon>Microbacteriaceae</taxon>
        <taxon>Microbacterium</taxon>
    </lineage>
</organism>
<dbReference type="InterPro" id="IPR012338">
    <property type="entry name" value="Beta-lactam/transpept-like"/>
</dbReference>
<sequence length="303" mass="32547">MATEPQKEAVSLRGTRRSGRRPRRRAILRPTFASTLRALEGLVAADGRVAVHVADLDRGTVLLGGDDHVTMPVGGVGTVPLLVEAAAQFEEGTLDPYEVVARDPLDPLRVSGVWRHLQARELPLIDVAVLTATSDDALAANALLERVGHERVSRRYVSLGMPRSALLDHFRDRRGPDDAPHVALGTAREFAVLFADIVSGKAAGATVSAQVAEWLTLNHDLSLVGSATGLAPFAHDDDGHGLLFLNKTGRDRDVRAEAGVLAGARGGVAYALFVEFDDASILHRDRAHEAFRVLGRELMEYAA</sequence>
<dbReference type="GO" id="GO:0030655">
    <property type="term" value="P:beta-lactam antibiotic catabolic process"/>
    <property type="evidence" value="ECO:0007669"/>
    <property type="project" value="InterPro"/>
</dbReference>
<keyword evidence="4" id="KW-1185">Reference proteome</keyword>
<dbReference type="AlphaFoldDB" id="A0AA97FHX9"/>